<organism evidence="5 6">
    <name type="scientific">Staphylococcus muscae</name>
    <dbReference type="NCBI Taxonomy" id="1294"/>
    <lineage>
        <taxon>Bacteria</taxon>
        <taxon>Bacillati</taxon>
        <taxon>Bacillota</taxon>
        <taxon>Bacilli</taxon>
        <taxon>Bacillales</taxon>
        <taxon>Staphylococcaceae</taxon>
        <taxon>Staphylococcus</taxon>
    </lineage>
</organism>
<dbReference type="Proteomes" id="UP000652995">
    <property type="component" value="Unassembled WGS sequence"/>
</dbReference>
<dbReference type="EMBL" id="BMCB01000005">
    <property type="protein sequence ID" value="GGA89198.1"/>
    <property type="molecule type" value="Genomic_DNA"/>
</dbReference>
<name>A0A240C2F4_9STAP</name>
<evidence type="ECO:0000256" key="1">
    <source>
        <dbReference type="ARBA" id="ARBA00023002"/>
    </source>
</evidence>
<evidence type="ECO:0000313" key="7">
    <source>
        <dbReference type="Proteomes" id="UP000652995"/>
    </source>
</evidence>
<dbReference type="KEGG" id="smus:C7J88_01815"/>
<protein>
    <submittedName>
        <fullName evidence="4">3-hydroxyisobutyrate dehydrogenase</fullName>
    </submittedName>
    <submittedName>
        <fullName evidence="5">Arogenate dehydrogenase</fullName>
    </submittedName>
</protein>
<reference evidence="4" key="4">
    <citation type="submission" date="2024-05" db="EMBL/GenBank/DDBJ databases">
        <authorList>
            <person name="Sun Q."/>
            <person name="Sedlacek I."/>
        </authorList>
    </citation>
    <scope>NUCLEOTIDE SEQUENCE</scope>
    <source>
        <strain evidence="4">CCM 4175</strain>
    </source>
</reference>
<dbReference type="EMBL" id="LT906464">
    <property type="protein sequence ID" value="SNW02301.1"/>
    <property type="molecule type" value="Genomic_DNA"/>
</dbReference>
<dbReference type="InterPro" id="IPR051267">
    <property type="entry name" value="STEAP_metalloreductase"/>
</dbReference>
<keyword evidence="7" id="KW-1185">Reference proteome</keyword>
<evidence type="ECO:0000313" key="6">
    <source>
        <dbReference type="Proteomes" id="UP000243706"/>
    </source>
</evidence>
<dbReference type="InterPro" id="IPR036291">
    <property type="entry name" value="NAD(P)-bd_dom_sf"/>
</dbReference>
<sequence length="240" mass="26470">MKFGIIGAGPIGATLSHKLHGTGHAVKVADVRSVDHLKNKDFSGQAVPVEEVVKDIDVLILSLPLFVIENLKPIIDQLEKDVIVVDTSNYYPFRDPQVKEIEEGMPESVWVSKQIGRDVVKAFNSQLAYTLAERGKAEHEPGRIGMAVSGNDADQKATVMQIVNEVGFDPVDNGTLENSWRHHPGTPAYCTELSQGDLRDALERADKDAAPKQRDEVGKHFKPGMTHDDVVQLNRQLYKG</sequence>
<dbReference type="Proteomes" id="UP000243706">
    <property type="component" value="Chromosome 1"/>
</dbReference>
<dbReference type="AlphaFoldDB" id="A0A240C2F4"/>
<proteinExistence type="predicted"/>
<feature type="domain" description="Pyrroline-5-carboxylate reductase catalytic N-terminal" evidence="3">
    <location>
        <begin position="2"/>
        <end position="90"/>
    </location>
</feature>
<dbReference type="PANTHER" id="PTHR14239">
    <property type="entry name" value="DUDULIN-RELATED"/>
    <property type="match status" value="1"/>
</dbReference>
<evidence type="ECO:0000256" key="2">
    <source>
        <dbReference type="SAM" id="MobiDB-lite"/>
    </source>
</evidence>
<evidence type="ECO:0000313" key="5">
    <source>
        <dbReference type="EMBL" id="SNW02301.1"/>
    </source>
</evidence>
<dbReference type="OrthoDB" id="9786864at2"/>
<dbReference type="SUPFAM" id="SSF51735">
    <property type="entry name" value="NAD(P)-binding Rossmann-fold domains"/>
    <property type="match status" value="1"/>
</dbReference>
<dbReference type="InterPro" id="IPR028939">
    <property type="entry name" value="P5C_Rdtase_cat_N"/>
</dbReference>
<gene>
    <name evidence="4" type="ORF">GCM10007183_11790</name>
    <name evidence="5" type="ORF">SAMEA4412661_01015</name>
</gene>
<dbReference type="Gene3D" id="3.40.50.720">
    <property type="entry name" value="NAD(P)-binding Rossmann-like Domain"/>
    <property type="match status" value="1"/>
</dbReference>
<dbReference type="Pfam" id="PF03807">
    <property type="entry name" value="F420_oxidored"/>
    <property type="match status" value="1"/>
</dbReference>
<evidence type="ECO:0000259" key="3">
    <source>
        <dbReference type="Pfam" id="PF03807"/>
    </source>
</evidence>
<keyword evidence="1" id="KW-0560">Oxidoreductase</keyword>
<reference evidence="4" key="1">
    <citation type="journal article" date="2014" name="Int. J. Syst. Evol. Microbiol.">
        <title>Complete genome of a new Firmicutes species belonging to the dominant human colonic microbiota ('Ruminococcus bicirculans') reveals two chromosomes and a selective capacity to utilize plant glucans.</title>
        <authorList>
            <consortium name="NISC Comparative Sequencing Program"/>
            <person name="Wegmann U."/>
            <person name="Louis P."/>
            <person name="Goesmann A."/>
            <person name="Henrissat B."/>
            <person name="Duncan S.H."/>
            <person name="Flint H.J."/>
        </authorList>
    </citation>
    <scope>NUCLEOTIDE SEQUENCE</scope>
    <source>
        <strain evidence="4">CCM 4175</strain>
    </source>
</reference>
<dbReference type="RefSeq" id="WP_095116627.1">
    <property type="nucleotide sequence ID" value="NZ_BMCB01000005.1"/>
</dbReference>
<feature type="region of interest" description="Disordered" evidence="2">
    <location>
        <begin position="206"/>
        <end position="225"/>
    </location>
</feature>
<dbReference type="PANTHER" id="PTHR14239:SF10">
    <property type="entry name" value="REDUCTASE"/>
    <property type="match status" value="1"/>
</dbReference>
<reference evidence="7" key="3">
    <citation type="journal article" date="2019" name="Int. J. Syst. Evol. Microbiol.">
        <title>The Global Catalogue of Microorganisms (GCM) 10K type strain sequencing project: providing services to taxonomists for standard genome sequencing and annotation.</title>
        <authorList>
            <consortium name="The Broad Institute Genomics Platform"/>
            <consortium name="The Broad Institute Genome Sequencing Center for Infectious Disease"/>
            <person name="Wu L."/>
            <person name="Ma J."/>
        </authorList>
    </citation>
    <scope>NUCLEOTIDE SEQUENCE [LARGE SCALE GENOMIC DNA]</scope>
    <source>
        <strain evidence="7">CCM 4175</strain>
    </source>
</reference>
<reference evidence="5 6" key="2">
    <citation type="submission" date="2017-06" db="EMBL/GenBank/DDBJ databases">
        <authorList>
            <consortium name="Pathogen Informatics"/>
        </authorList>
    </citation>
    <scope>NUCLEOTIDE SEQUENCE [LARGE SCALE GENOMIC DNA]</scope>
    <source>
        <strain evidence="5 6">NCTC13833</strain>
    </source>
</reference>
<evidence type="ECO:0000313" key="4">
    <source>
        <dbReference type="EMBL" id="GGA89198.1"/>
    </source>
</evidence>
<accession>A0A240C2F4</accession>
<dbReference type="GO" id="GO:0016491">
    <property type="term" value="F:oxidoreductase activity"/>
    <property type="evidence" value="ECO:0007669"/>
    <property type="project" value="UniProtKB-KW"/>
</dbReference>